<reference evidence="2 3" key="2">
    <citation type="journal article" date="2016" name="ISME J.">
        <title>Characterization of the first cultured representative of Verrucomicrobia subdivision 5 indicates the proposal of a novel phylum.</title>
        <authorList>
            <person name="Spring S."/>
            <person name="Bunk B."/>
            <person name="Sproer C."/>
            <person name="Schumann P."/>
            <person name="Rohde M."/>
            <person name="Tindall B.J."/>
            <person name="Klenk H.P."/>
        </authorList>
    </citation>
    <scope>NUCLEOTIDE SEQUENCE [LARGE SCALE GENOMIC DNA]</scope>
    <source>
        <strain evidence="2 3">L21-Fru-AB</strain>
    </source>
</reference>
<dbReference type="RefSeq" id="WP_160300693.1">
    <property type="nucleotide sequence ID" value="NZ_CP010904.1"/>
</dbReference>
<accession>A0A0G3EG60</accession>
<feature type="signal peptide" evidence="1">
    <location>
        <begin position="1"/>
        <end position="20"/>
    </location>
</feature>
<dbReference type="AlphaFoldDB" id="A0A0G3EG60"/>
<dbReference type="EMBL" id="CP010904">
    <property type="protein sequence ID" value="AKJ64382.1"/>
    <property type="molecule type" value="Genomic_DNA"/>
</dbReference>
<reference evidence="3" key="1">
    <citation type="submission" date="2015-02" db="EMBL/GenBank/DDBJ databases">
        <title>Description and complete genome sequence of the first cultured representative of the subdivision 5 of the Verrucomicrobia phylum.</title>
        <authorList>
            <person name="Spring S."/>
            <person name="Bunk B."/>
            <person name="Sproer C."/>
            <person name="Klenk H.-P."/>
        </authorList>
    </citation>
    <scope>NUCLEOTIDE SEQUENCE [LARGE SCALE GENOMIC DNA]</scope>
    <source>
        <strain evidence="3">L21-Fru-AB</strain>
    </source>
</reference>
<protein>
    <submittedName>
        <fullName evidence="2">Uncharacterized protein</fullName>
    </submittedName>
</protein>
<evidence type="ECO:0000313" key="2">
    <source>
        <dbReference type="EMBL" id="AKJ64382.1"/>
    </source>
</evidence>
<sequence length="194" mass="22093" precursor="true">MKRSMILLFVLLGVARTAPAVSPDIEVTIEGVRVSIEKNDNDARFWDLNSKYSFKTDRDVATRLIRKPVMVVHVLATRRDGTFVFLTFHADQFNNFIPSSYEAARKASREAGVCLAGSLGHVEVESRPVKTMRIPDHIGRIVLHHAELLFAGHPIATRKSYEEEKRAELGLPVYWYDPRVRSTELNVDDIELFE</sequence>
<evidence type="ECO:0000313" key="3">
    <source>
        <dbReference type="Proteomes" id="UP000035268"/>
    </source>
</evidence>
<keyword evidence="3" id="KW-1185">Reference proteome</keyword>
<evidence type="ECO:0000256" key="1">
    <source>
        <dbReference type="SAM" id="SignalP"/>
    </source>
</evidence>
<name>A0A0G3EG60_9BACT</name>
<gene>
    <name evidence="2" type="ORF">L21SP4_01131</name>
</gene>
<organism evidence="2 3">
    <name type="scientific">Kiritimatiella glycovorans</name>
    <dbReference type="NCBI Taxonomy" id="1307763"/>
    <lineage>
        <taxon>Bacteria</taxon>
        <taxon>Pseudomonadati</taxon>
        <taxon>Kiritimatiellota</taxon>
        <taxon>Kiritimatiellia</taxon>
        <taxon>Kiritimatiellales</taxon>
        <taxon>Kiritimatiellaceae</taxon>
        <taxon>Kiritimatiella</taxon>
    </lineage>
</organism>
<dbReference type="Proteomes" id="UP000035268">
    <property type="component" value="Chromosome"/>
</dbReference>
<keyword evidence="1" id="KW-0732">Signal</keyword>
<feature type="chain" id="PRO_5005183960" evidence="1">
    <location>
        <begin position="21"/>
        <end position="194"/>
    </location>
</feature>
<dbReference type="KEGG" id="vbl:L21SP4_01131"/>
<proteinExistence type="predicted"/>